<dbReference type="Gene3D" id="1.20.58.2180">
    <property type="match status" value="1"/>
</dbReference>
<sequence length="374" mass="40647">MPSEHRSPLTRRRFVQGAALALAAGAAGGLVSGCAALDEFFTGKRVLADDTGRDVTIPTPSALSNVYFTSGLAQVFCFTMAPDLLAGTAISFTNEQLELLPVGTGDLAFMGSLSQGSVIDKDMLRYQDVQLIFSISGTDLTDVNVADALALQDQTGIPVFLIDGSFDRIGDTYRLLGDALGRPERAEELAAYCERIYRDVTQAVSGVPKSQRVRYYFAEGPEGLQTEPNASQHSLAFQVAGGANVAADAPLSLGRNDMADVTVEQVAEWDPEVIVAWDWQSRGGADQLIRASSAWQDVSAVKNGRVYAMPHVPFPFCDRPPGVNRFLGIQWLANLFYPGYYDVDMVEVVRDFCSTCYWRDISRAQAERILGMEG</sequence>
<evidence type="ECO:0000313" key="4">
    <source>
        <dbReference type="Proteomes" id="UP000587396"/>
    </source>
</evidence>
<dbReference type="InterPro" id="IPR006311">
    <property type="entry name" value="TAT_signal"/>
</dbReference>
<evidence type="ECO:0000313" key="3">
    <source>
        <dbReference type="EMBL" id="MBC2888861.1"/>
    </source>
</evidence>
<dbReference type="PANTHER" id="PTHR30535">
    <property type="entry name" value="VITAMIN B12-BINDING PROTEIN"/>
    <property type="match status" value="1"/>
</dbReference>
<name>A0A842JEE6_9ACTN</name>
<dbReference type="Pfam" id="PF01497">
    <property type="entry name" value="Peripla_BP_2"/>
    <property type="match status" value="1"/>
</dbReference>
<evidence type="ECO:0000259" key="2">
    <source>
        <dbReference type="PROSITE" id="PS50983"/>
    </source>
</evidence>
<comment type="similarity">
    <text evidence="1">Belongs to the bacterial solute-binding protein 8 family.</text>
</comment>
<accession>A0A842JEE6</accession>
<dbReference type="AlphaFoldDB" id="A0A842JEE6"/>
<dbReference type="PROSITE" id="PS50983">
    <property type="entry name" value="FE_B12_PBP"/>
    <property type="match status" value="1"/>
</dbReference>
<organism evidence="3 4">
    <name type="scientific">Gordonibacter massiliensis</name>
    <name type="common">ex Traore et al. 2017</name>
    <dbReference type="NCBI Taxonomy" id="1841863"/>
    <lineage>
        <taxon>Bacteria</taxon>
        <taxon>Bacillati</taxon>
        <taxon>Actinomycetota</taxon>
        <taxon>Coriobacteriia</taxon>
        <taxon>Eggerthellales</taxon>
        <taxon>Eggerthellaceae</taxon>
        <taxon>Gordonibacter</taxon>
    </lineage>
</organism>
<dbReference type="PROSITE" id="PS51318">
    <property type="entry name" value="TAT"/>
    <property type="match status" value="1"/>
</dbReference>
<protein>
    <submittedName>
        <fullName evidence="3">ABC transporter substrate-binding protein</fullName>
    </submittedName>
</protein>
<gene>
    <name evidence="3" type="ORF">H7313_05785</name>
</gene>
<feature type="domain" description="Fe/B12 periplasmic-binding" evidence="2">
    <location>
        <begin position="64"/>
        <end position="340"/>
    </location>
</feature>
<dbReference type="PROSITE" id="PS51257">
    <property type="entry name" value="PROKAR_LIPOPROTEIN"/>
    <property type="match status" value="1"/>
</dbReference>
<dbReference type="InterPro" id="IPR050902">
    <property type="entry name" value="ABC_Transporter_SBP"/>
</dbReference>
<keyword evidence="4" id="KW-1185">Reference proteome</keyword>
<comment type="caution">
    <text evidence="3">The sequence shown here is derived from an EMBL/GenBank/DDBJ whole genome shotgun (WGS) entry which is preliminary data.</text>
</comment>
<dbReference type="Proteomes" id="UP000587396">
    <property type="component" value="Unassembled WGS sequence"/>
</dbReference>
<dbReference type="SUPFAM" id="SSF53807">
    <property type="entry name" value="Helical backbone' metal receptor"/>
    <property type="match status" value="1"/>
</dbReference>
<dbReference type="InterPro" id="IPR002491">
    <property type="entry name" value="ABC_transptr_periplasmic_BD"/>
</dbReference>
<dbReference type="EMBL" id="JACMSE010000003">
    <property type="protein sequence ID" value="MBC2888861.1"/>
    <property type="molecule type" value="Genomic_DNA"/>
</dbReference>
<reference evidence="3 4" key="1">
    <citation type="submission" date="2020-08" db="EMBL/GenBank/DDBJ databases">
        <authorList>
            <person name="Liu C."/>
            <person name="Sun Q."/>
        </authorList>
    </citation>
    <scope>NUCLEOTIDE SEQUENCE [LARGE SCALE GENOMIC DNA]</scope>
    <source>
        <strain evidence="3 4">N22</strain>
    </source>
</reference>
<dbReference type="Gene3D" id="3.40.50.1980">
    <property type="entry name" value="Nitrogenase molybdenum iron protein domain"/>
    <property type="match status" value="2"/>
</dbReference>
<dbReference type="PANTHER" id="PTHR30535:SF34">
    <property type="entry name" value="MOLYBDATE-BINDING PROTEIN MOLA"/>
    <property type="match status" value="1"/>
</dbReference>
<proteinExistence type="inferred from homology"/>
<dbReference type="GO" id="GO:0071281">
    <property type="term" value="P:cellular response to iron ion"/>
    <property type="evidence" value="ECO:0007669"/>
    <property type="project" value="TreeGrafter"/>
</dbReference>
<dbReference type="RefSeq" id="WP_185904789.1">
    <property type="nucleotide sequence ID" value="NZ_JACMSE010000003.1"/>
</dbReference>
<evidence type="ECO:0000256" key="1">
    <source>
        <dbReference type="ARBA" id="ARBA00008814"/>
    </source>
</evidence>